<dbReference type="Gene3D" id="6.10.160.20">
    <property type="match status" value="1"/>
</dbReference>
<evidence type="ECO:0000256" key="4">
    <source>
        <dbReference type="ARBA" id="ARBA00023015"/>
    </source>
</evidence>
<keyword evidence="4" id="KW-0805">Transcription regulation</keyword>
<evidence type="ECO:0000313" key="9">
    <source>
        <dbReference type="EMBL" id="KAG5420205.1"/>
    </source>
</evidence>
<feature type="compositionally biased region" description="Polar residues" evidence="7">
    <location>
        <begin position="27"/>
        <end position="37"/>
    </location>
</feature>
<dbReference type="RefSeq" id="XP_067549321.1">
    <property type="nucleotide sequence ID" value="XM_067690902.1"/>
</dbReference>
<proteinExistence type="inferred from homology"/>
<comment type="similarity">
    <text evidence="2">Belongs to the SAP30 family.</text>
</comment>
<dbReference type="GO" id="GO:0006355">
    <property type="term" value="P:regulation of DNA-templated transcription"/>
    <property type="evidence" value="ECO:0007669"/>
    <property type="project" value="TreeGrafter"/>
</dbReference>
<evidence type="ECO:0000313" key="10">
    <source>
        <dbReference type="Proteomes" id="UP000669133"/>
    </source>
</evidence>
<keyword evidence="6" id="KW-0539">Nucleus</keyword>
<comment type="caution">
    <text evidence="9">The sequence shown here is derived from an EMBL/GenBank/DDBJ whole genome shotgun (WGS) entry which is preliminary data.</text>
</comment>
<evidence type="ECO:0000256" key="1">
    <source>
        <dbReference type="ARBA" id="ARBA00004123"/>
    </source>
</evidence>
<name>A0A8H7ZE74_9ASCO</name>
<organism evidence="9 10">
    <name type="scientific">Candida metapsilosis</name>
    <dbReference type="NCBI Taxonomy" id="273372"/>
    <lineage>
        <taxon>Eukaryota</taxon>
        <taxon>Fungi</taxon>
        <taxon>Dikarya</taxon>
        <taxon>Ascomycota</taxon>
        <taxon>Saccharomycotina</taxon>
        <taxon>Pichiomycetes</taxon>
        <taxon>Debaryomycetaceae</taxon>
        <taxon>Candida/Lodderomyces clade</taxon>
        <taxon>Candida</taxon>
    </lineage>
</organism>
<accession>A0A8H7ZE74</accession>
<dbReference type="InterPro" id="IPR038291">
    <property type="entry name" value="SAP30_C_sf"/>
</dbReference>
<keyword evidence="5" id="KW-0804">Transcription</keyword>
<feature type="domain" description="Histone deacetylase complex subunit SAP30 Sin3 binding" evidence="8">
    <location>
        <begin position="127"/>
        <end position="165"/>
    </location>
</feature>
<comment type="subcellular location">
    <subcellularLocation>
        <location evidence="1">Nucleus</location>
    </subcellularLocation>
</comment>
<dbReference type="EMBL" id="JAEOAQ010000002">
    <property type="protein sequence ID" value="KAG5420205.1"/>
    <property type="molecule type" value="Genomic_DNA"/>
</dbReference>
<dbReference type="AlphaFoldDB" id="A0A8H7ZE74"/>
<dbReference type="InterPro" id="IPR025718">
    <property type="entry name" value="SAP30_Sin3-bd"/>
</dbReference>
<feature type="compositionally biased region" description="Basic and acidic residues" evidence="7">
    <location>
        <begin position="15"/>
        <end position="26"/>
    </location>
</feature>
<dbReference type="PANTHER" id="PTHR13286:SF6">
    <property type="entry name" value="HISTONE DEACETYLASE COMPLEX SUBUNIT SAP30L-RELATED"/>
    <property type="match status" value="1"/>
</dbReference>
<dbReference type="OrthoDB" id="510958at2759"/>
<keyword evidence="10" id="KW-1185">Reference proteome</keyword>
<feature type="compositionally biased region" description="Low complexity" evidence="7">
    <location>
        <begin position="38"/>
        <end position="52"/>
    </location>
</feature>
<evidence type="ECO:0000256" key="7">
    <source>
        <dbReference type="SAM" id="MobiDB-lite"/>
    </source>
</evidence>
<sequence>MAGRSHKGSASESETPSRHYNRDRDGQQNPTTSSSRTSQKAKNQQALQQQQSFLQKHINSNGPKDKPKIDPLDFERLDEATLLRYKGRYNINLPRPESLNSDILNSEIGKKTFSKRNQAGRLQRAGLNTEHRVSKAEFANHLKSHFMGLQAKENDIITGFLYKVKHQNKEFKLTFQ</sequence>
<dbReference type="GO" id="GO:0000118">
    <property type="term" value="C:histone deacetylase complex"/>
    <property type="evidence" value="ECO:0007669"/>
    <property type="project" value="TreeGrafter"/>
</dbReference>
<evidence type="ECO:0000259" key="8">
    <source>
        <dbReference type="Pfam" id="PF13867"/>
    </source>
</evidence>
<evidence type="ECO:0000256" key="5">
    <source>
        <dbReference type="ARBA" id="ARBA00023163"/>
    </source>
</evidence>
<dbReference type="PANTHER" id="PTHR13286">
    <property type="entry name" value="SAP30"/>
    <property type="match status" value="1"/>
</dbReference>
<dbReference type="InterPro" id="IPR024145">
    <property type="entry name" value="His_deAcase_SAP30/SAP30L"/>
</dbReference>
<dbReference type="Pfam" id="PF13867">
    <property type="entry name" value="SAP30_Sin3_bdg"/>
    <property type="match status" value="1"/>
</dbReference>
<evidence type="ECO:0000256" key="6">
    <source>
        <dbReference type="ARBA" id="ARBA00023242"/>
    </source>
</evidence>
<reference evidence="9 10" key="1">
    <citation type="submission" date="2020-12" db="EMBL/GenBank/DDBJ databases">
        <title>Effect of drift, selection, and recombination on the evolution of hybrid genomes in Candida yeast pathogens.</title>
        <authorList>
            <person name="Mixao V."/>
            <person name="Ksiezopolska E."/>
            <person name="Saus E."/>
            <person name="Boekhout T."/>
            <person name="Gacser A."/>
            <person name="Gabaldon T."/>
        </authorList>
    </citation>
    <scope>NUCLEOTIDE SEQUENCE [LARGE SCALE GENOMIC DNA]</scope>
    <source>
        <strain evidence="9 10">BP57</strain>
    </source>
</reference>
<protein>
    <recommendedName>
        <fullName evidence="8">Histone deacetylase complex subunit SAP30 Sin3 binding domain-containing protein</fullName>
    </recommendedName>
</protein>
<keyword evidence="3" id="KW-0678">Repressor</keyword>
<evidence type="ECO:0000256" key="2">
    <source>
        <dbReference type="ARBA" id="ARBA00006283"/>
    </source>
</evidence>
<dbReference type="GO" id="GO:0003712">
    <property type="term" value="F:transcription coregulator activity"/>
    <property type="evidence" value="ECO:0007669"/>
    <property type="project" value="TreeGrafter"/>
</dbReference>
<dbReference type="GeneID" id="93650714"/>
<dbReference type="Proteomes" id="UP000669133">
    <property type="component" value="Unassembled WGS sequence"/>
</dbReference>
<feature type="region of interest" description="Disordered" evidence="7">
    <location>
        <begin position="1"/>
        <end position="52"/>
    </location>
</feature>
<evidence type="ECO:0000256" key="3">
    <source>
        <dbReference type="ARBA" id="ARBA00022491"/>
    </source>
</evidence>
<gene>
    <name evidence="9" type="ORF">I9W82_002085</name>
</gene>